<reference evidence="1" key="1">
    <citation type="submission" date="2023-03" db="EMBL/GenBank/DDBJ databases">
        <title>Massive genome expansion in bonnet fungi (Mycena s.s.) driven by repeated elements and novel gene families across ecological guilds.</title>
        <authorList>
            <consortium name="Lawrence Berkeley National Laboratory"/>
            <person name="Harder C.B."/>
            <person name="Miyauchi S."/>
            <person name="Viragh M."/>
            <person name="Kuo A."/>
            <person name="Thoen E."/>
            <person name="Andreopoulos B."/>
            <person name="Lu D."/>
            <person name="Skrede I."/>
            <person name="Drula E."/>
            <person name="Henrissat B."/>
            <person name="Morin E."/>
            <person name="Kohler A."/>
            <person name="Barry K."/>
            <person name="LaButti K."/>
            <person name="Morin E."/>
            <person name="Salamov A."/>
            <person name="Lipzen A."/>
            <person name="Mereny Z."/>
            <person name="Hegedus B."/>
            <person name="Baldrian P."/>
            <person name="Stursova M."/>
            <person name="Weitz H."/>
            <person name="Taylor A."/>
            <person name="Grigoriev I.V."/>
            <person name="Nagy L.G."/>
            <person name="Martin F."/>
            <person name="Kauserud H."/>
        </authorList>
    </citation>
    <scope>NUCLEOTIDE SEQUENCE</scope>
    <source>
        <strain evidence="1">CBHHK002</strain>
    </source>
</reference>
<dbReference type="SUPFAM" id="SSF81383">
    <property type="entry name" value="F-box domain"/>
    <property type="match status" value="1"/>
</dbReference>
<proteinExistence type="predicted"/>
<sequence>MTIHIPQELVDEIIDYLGGDRDALIACSMVCRAWVSRCRRRLFKTCALLPHNVLGFCDLLRSPECTLLQHVRKIDASRQYWSTDDQCLRSKGIAADLGRLTHLCTLEMAFNIRPSIDAHRIGTHILFSPGCLAVLPLVTLLILDAKDSPAQPQSPVGAGGFPVPLIDIISLCYALQELRIVSAHAVAHPPASAMPPPGLHSLTLRSSASSILGWMDAAGHLPNVDSITLSFILRSEVPIIYAALQKVGGALRSLEITVSDRDAWTAYDLSFHPNLRTLVIDCFSRVSAEFNYCLIGLIKRLAAPALESLSIYFVRDDTAVRTVNWGALDAFLSPARFPRLRKVLIDCSADEFQFVRSALPLLEDSGVLDSMEKPSRRH</sequence>
<evidence type="ECO:0000313" key="2">
    <source>
        <dbReference type="Proteomes" id="UP001218218"/>
    </source>
</evidence>
<evidence type="ECO:0008006" key="3">
    <source>
        <dbReference type="Google" id="ProtNLM"/>
    </source>
</evidence>
<gene>
    <name evidence="1" type="ORF">DFH08DRAFT_393593</name>
</gene>
<dbReference type="Proteomes" id="UP001218218">
    <property type="component" value="Unassembled WGS sequence"/>
</dbReference>
<organism evidence="1 2">
    <name type="scientific">Mycena albidolilacea</name>
    <dbReference type="NCBI Taxonomy" id="1033008"/>
    <lineage>
        <taxon>Eukaryota</taxon>
        <taxon>Fungi</taxon>
        <taxon>Dikarya</taxon>
        <taxon>Basidiomycota</taxon>
        <taxon>Agaricomycotina</taxon>
        <taxon>Agaricomycetes</taxon>
        <taxon>Agaricomycetidae</taxon>
        <taxon>Agaricales</taxon>
        <taxon>Marasmiineae</taxon>
        <taxon>Mycenaceae</taxon>
        <taxon>Mycena</taxon>
    </lineage>
</organism>
<comment type="caution">
    <text evidence="1">The sequence shown here is derived from an EMBL/GenBank/DDBJ whole genome shotgun (WGS) entry which is preliminary data.</text>
</comment>
<dbReference type="AlphaFoldDB" id="A0AAD6ZFJ5"/>
<evidence type="ECO:0000313" key="1">
    <source>
        <dbReference type="EMBL" id="KAJ7319023.1"/>
    </source>
</evidence>
<dbReference type="EMBL" id="JARIHO010000055">
    <property type="protein sequence ID" value="KAJ7319023.1"/>
    <property type="molecule type" value="Genomic_DNA"/>
</dbReference>
<accession>A0AAD6ZFJ5</accession>
<dbReference type="SUPFAM" id="SSF52047">
    <property type="entry name" value="RNI-like"/>
    <property type="match status" value="1"/>
</dbReference>
<protein>
    <recommendedName>
        <fullName evidence="3">F-box domain-containing protein</fullName>
    </recommendedName>
</protein>
<dbReference type="InterPro" id="IPR036047">
    <property type="entry name" value="F-box-like_dom_sf"/>
</dbReference>
<keyword evidence="2" id="KW-1185">Reference proteome</keyword>
<name>A0AAD6ZFJ5_9AGAR</name>